<dbReference type="SUPFAM" id="SSF52317">
    <property type="entry name" value="Class I glutamine amidotransferase-like"/>
    <property type="match status" value="2"/>
</dbReference>
<dbReference type="STRING" id="1344416.A0A139AZ25"/>
<name>A0A139AZ25_GONPJ</name>
<dbReference type="Pfam" id="PF00117">
    <property type="entry name" value="GATase"/>
    <property type="match status" value="1"/>
</dbReference>
<evidence type="ECO:0000313" key="2">
    <source>
        <dbReference type="EMBL" id="KXS21725.1"/>
    </source>
</evidence>
<dbReference type="PANTHER" id="PTHR42695">
    <property type="entry name" value="GLUTAMINE AMIDOTRANSFERASE YLR126C-RELATED"/>
    <property type="match status" value="1"/>
</dbReference>
<dbReference type="PANTHER" id="PTHR42695:SF5">
    <property type="entry name" value="GLUTAMINE AMIDOTRANSFERASE YLR126C-RELATED"/>
    <property type="match status" value="1"/>
</dbReference>
<evidence type="ECO:0000259" key="1">
    <source>
        <dbReference type="Pfam" id="PF00117"/>
    </source>
</evidence>
<dbReference type="EMBL" id="KQ965732">
    <property type="protein sequence ID" value="KXS21725.1"/>
    <property type="molecule type" value="Genomic_DNA"/>
</dbReference>
<dbReference type="Gene3D" id="3.40.50.880">
    <property type="match status" value="3"/>
</dbReference>
<gene>
    <name evidence="2" type="ORF">M427DRAFT_277366</name>
</gene>
<dbReference type="InterPro" id="IPR017926">
    <property type="entry name" value="GATASE"/>
</dbReference>
<dbReference type="GO" id="GO:0005829">
    <property type="term" value="C:cytosol"/>
    <property type="evidence" value="ECO:0007669"/>
    <property type="project" value="TreeGrafter"/>
</dbReference>
<accession>A0A139AZ25</accession>
<dbReference type="GO" id="GO:0005634">
    <property type="term" value="C:nucleus"/>
    <property type="evidence" value="ECO:0007669"/>
    <property type="project" value="TreeGrafter"/>
</dbReference>
<dbReference type="AlphaFoldDB" id="A0A139AZ25"/>
<organism evidence="2 3">
    <name type="scientific">Gonapodya prolifera (strain JEL478)</name>
    <name type="common">Monoblepharis prolifera</name>
    <dbReference type="NCBI Taxonomy" id="1344416"/>
    <lineage>
        <taxon>Eukaryota</taxon>
        <taxon>Fungi</taxon>
        <taxon>Fungi incertae sedis</taxon>
        <taxon>Chytridiomycota</taxon>
        <taxon>Chytridiomycota incertae sedis</taxon>
        <taxon>Monoblepharidomycetes</taxon>
        <taxon>Monoblepharidales</taxon>
        <taxon>Gonapodyaceae</taxon>
        <taxon>Gonapodya</taxon>
    </lineage>
</organism>
<dbReference type="Proteomes" id="UP000070544">
    <property type="component" value="Unassembled WGS sequence"/>
</dbReference>
<evidence type="ECO:0000313" key="3">
    <source>
        <dbReference type="Proteomes" id="UP000070544"/>
    </source>
</evidence>
<protein>
    <recommendedName>
        <fullName evidence="1">Glutamine amidotransferase domain-containing protein</fullName>
    </recommendedName>
</protein>
<dbReference type="InterPro" id="IPR029062">
    <property type="entry name" value="Class_I_gatase-like"/>
</dbReference>
<dbReference type="InterPro" id="IPR044992">
    <property type="entry name" value="ChyE-like"/>
</dbReference>
<sequence>MVKRTLRCAIFLAGPDPDGSWSVHAQAFSPDVAGGIKKRLPAIFRLAAATYYGPAVEFIFDEYIFEHTSTWPTDASQYDFMLITGADEGAYDQHVPYVPLIEAYIARNVHLTRFIGISYGHQVIAWGLNPAGGNVVRNPNGWENAAVEATLTEEGRSLLRTQKTGYYIHNHHGDAVLKAPPGTTQVSSSESTPVQSFISDRVFTNEGHMEYSSGIMNFYGLWDSMNGLYSIPSFLQFLNTRTFLPCSNRLNFLPDAIWLVGKMVGWLLDDGKCPSDAEMDAGKTENAGFARTVKRRLEKELVEIEYEKVVATYGGPDRVRRYKEALNRYIETGKFEKEKWIMESPTSRGMSGKEKLIRVAMFIPGNQETDWPPKFQVYSPDIAGGICKRLAALLRYAAALYFPTTRFLFSEYAFEDVANYPDANTVDLVILTGADDGAYDHHVPYIPEVERYVAENVNKTRFLGISFGHQIIAWGLNPGGGNVVKNPKGWENSAVESILTDEGRRTLKTEKKSYFIHNHHGDAVLSAPPGTVVVSTSSSATPVQSFISDRVFTNEGHLEYSAGIMENFGLWDTLSGAYTIEKYKEFLAQRTHLLCDNRLKFLPDAVWLAGKIVGWISNDGVVPSDAEMAERKEINQESAKLVLHTLEEELLVNEYGTQVKKYGGMERVKALKRAWETYLAGGGFDVDLWSSAPSLKKDEPKNVKVAIMLPTDLYDWPVEMQVFSPDIAGGIRKRLPALLRLAAARYYPSTTFTFTEMIFEKTDTWPKDASEYDLFLVTGAKEGAYDQHVPYVPILEKYIGDNVHKSRFIGISYGHQIIAWGLNPGGREERD</sequence>
<reference evidence="2 3" key="1">
    <citation type="journal article" date="2015" name="Genome Biol. Evol.">
        <title>Phylogenomic analyses indicate that early fungi evolved digesting cell walls of algal ancestors of land plants.</title>
        <authorList>
            <person name="Chang Y."/>
            <person name="Wang S."/>
            <person name="Sekimoto S."/>
            <person name="Aerts A.L."/>
            <person name="Choi C."/>
            <person name="Clum A."/>
            <person name="LaButti K.M."/>
            <person name="Lindquist E.A."/>
            <person name="Yee Ngan C."/>
            <person name="Ohm R.A."/>
            <person name="Salamov A.A."/>
            <person name="Grigoriev I.V."/>
            <person name="Spatafora J.W."/>
            <person name="Berbee M.L."/>
        </authorList>
    </citation>
    <scope>NUCLEOTIDE SEQUENCE [LARGE SCALE GENOMIC DNA]</scope>
    <source>
        <strain evidence="2 3">JEL478</strain>
    </source>
</reference>
<dbReference type="OrthoDB" id="92161at2759"/>
<dbReference type="PROSITE" id="PS51273">
    <property type="entry name" value="GATASE_TYPE_1"/>
    <property type="match status" value="1"/>
</dbReference>
<keyword evidence="3" id="KW-1185">Reference proteome</keyword>
<feature type="domain" description="Glutamine amidotransferase" evidence="1">
    <location>
        <begin position="419"/>
        <end position="545"/>
    </location>
</feature>
<proteinExistence type="predicted"/>